<keyword evidence="2" id="KW-1133">Transmembrane helix</keyword>
<name>A0A2K1JG89_PHYPA</name>
<evidence type="ECO:0000259" key="3">
    <source>
        <dbReference type="Pfam" id="PF08392"/>
    </source>
</evidence>
<keyword evidence="1" id="KW-0808">Transferase</keyword>
<evidence type="ECO:0000256" key="1">
    <source>
        <dbReference type="ARBA" id="ARBA00023315"/>
    </source>
</evidence>
<evidence type="ECO:0000313" key="5">
    <source>
        <dbReference type="EnsemblPlants" id="Pp3c14_2890V3.1"/>
    </source>
</evidence>
<evidence type="ECO:0000256" key="2">
    <source>
        <dbReference type="SAM" id="Phobius"/>
    </source>
</evidence>
<keyword evidence="1" id="KW-0012">Acyltransferase</keyword>
<dbReference type="GO" id="GO:0016020">
    <property type="term" value="C:membrane"/>
    <property type="evidence" value="ECO:0007669"/>
    <property type="project" value="InterPro"/>
</dbReference>
<feature type="domain" description="FAE" evidence="3">
    <location>
        <begin position="22"/>
        <end position="72"/>
    </location>
</feature>
<keyword evidence="2" id="KW-0812">Transmembrane</keyword>
<reference evidence="4 6" key="2">
    <citation type="journal article" date="2018" name="Plant J.">
        <title>The Physcomitrella patens chromosome-scale assembly reveals moss genome structure and evolution.</title>
        <authorList>
            <person name="Lang D."/>
            <person name="Ullrich K.K."/>
            <person name="Murat F."/>
            <person name="Fuchs J."/>
            <person name="Jenkins J."/>
            <person name="Haas F.B."/>
            <person name="Piednoel M."/>
            <person name="Gundlach H."/>
            <person name="Van Bel M."/>
            <person name="Meyberg R."/>
            <person name="Vives C."/>
            <person name="Morata J."/>
            <person name="Symeonidi A."/>
            <person name="Hiss M."/>
            <person name="Muchero W."/>
            <person name="Kamisugi Y."/>
            <person name="Saleh O."/>
            <person name="Blanc G."/>
            <person name="Decker E.L."/>
            <person name="van Gessel N."/>
            <person name="Grimwood J."/>
            <person name="Hayes R.D."/>
            <person name="Graham S.W."/>
            <person name="Gunter L.E."/>
            <person name="McDaniel S.F."/>
            <person name="Hoernstein S.N.W."/>
            <person name="Larsson A."/>
            <person name="Li F.W."/>
            <person name="Perroud P.F."/>
            <person name="Phillips J."/>
            <person name="Ranjan P."/>
            <person name="Rokshar D.S."/>
            <person name="Rothfels C.J."/>
            <person name="Schneider L."/>
            <person name="Shu S."/>
            <person name="Stevenson D.W."/>
            <person name="Thummler F."/>
            <person name="Tillich M."/>
            <person name="Villarreal Aguilar J.C."/>
            <person name="Widiez T."/>
            <person name="Wong G.K."/>
            <person name="Wymore A."/>
            <person name="Zhang Y."/>
            <person name="Zimmer A.D."/>
            <person name="Quatrano R.S."/>
            <person name="Mayer K.F.X."/>
            <person name="Goodstein D."/>
            <person name="Casacuberta J.M."/>
            <person name="Vandepoele K."/>
            <person name="Reski R."/>
            <person name="Cuming A.C."/>
            <person name="Tuskan G.A."/>
            <person name="Maumus F."/>
            <person name="Salse J."/>
            <person name="Schmutz J."/>
            <person name="Rensing S.A."/>
        </authorList>
    </citation>
    <scope>NUCLEOTIDE SEQUENCE [LARGE SCALE GENOMIC DNA]</scope>
    <source>
        <strain evidence="5 6">cv. Gransden 2004</strain>
    </source>
</reference>
<dbReference type="InterPro" id="IPR013601">
    <property type="entry name" value="FAE1_typ3_polyketide_synth"/>
</dbReference>
<protein>
    <recommendedName>
        <fullName evidence="3">FAE domain-containing protein</fullName>
    </recommendedName>
</protein>
<reference evidence="4 6" key="1">
    <citation type="journal article" date="2008" name="Science">
        <title>The Physcomitrella genome reveals evolutionary insights into the conquest of land by plants.</title>
        <authorList>
            <person name="Rensing S."/>
            <person name="Lang D."/>
            <person name="Zimmer A."/>
            <person name="Terry A."/>
            <person name="Salamov A."/>
            <person name="Shapiro H."/>
            <person name="Nishiyama T."/>
            <person name="Perroud P.-F."/>
            <person name="Lindquist E."/>
            <person name="Kamisugi Y."/>
            <person name="Tanahashi T."/>
            <person name="Sakakibara K."/>
            <person name="Fujita T."/>
            <person name="Oishi K."/>
            <person name="Shin-I T."/>
            <person name="Kuroki Y."/>
            <person name="Toyoda A."/>
            <person name="Suzuki Y."/>
            <person name="Hashimoto A."/>
            <person name="Yamaguchi K."/>
            <person name="Sugano A."/>
            <person name="Kohara Y."/>
            <person name="Fujiyama A."/>
            <person name="Anterola A."/>
            <person name="Aoki S."/>
            <person name="Ashton N."/>
            <person name="Barbazuk W.B."/>
            <person name="Barker E."/>
            <person name="Bennetzen J."/>
            <person name="Bezanilla M."/>
            <person name="Blankenship R."/>
            <person name="Cho S.H."/>
            <person name="Dutcher S."/>
            <person name="Estelle M."/>
            <person name="Fawcett J.A."/>
            <person name="Gundlach H."/>
            <person name="Hanada K."/>
            <person name="Heyl A."/>
            <person name="Hicks K.A."/>
            <person name="Hugh J."/>
            <person name="Lohr M."/>
            <person name="Mayer K."/>
            <person name="Melkozernov A."/>
            <person name="Murata T."/>
            <person name="Nelson D."/>
            <person name="Pils B."/>
            <person name="Prigge M."/>
            <person name="Reiss B."/>
            <person name="Renner T."/>
            <person name="Rombauts S."/>
            <person name="Rushton P."/>
            <person name="Sanderfoot A."/>
            <person name="Schween G."/>
            <person name="Shiu S.-H."/>
            <person name="Stueber K."/>
            <person name="Theodoulou F.L."/>
            <person name="Tu H."/>
            <person name="Van de Peer Y."/>
            <person name="Verrier P.J."/>
            <person name="Waters E."/>
            <person name="Wood A."/>
            <person name="Yang L."/>
            <person name="Cove D."/>
            <person name="Cuming A."/>
            <person name="Hasebe M."/>
            <person name="Lucas S."/>
            <person name="Mishler D.B."/>
            <person name="Reski R."/>
            <person name="Grigoriev I."/>
            <person name="Quatrano R.S."/>
            <person name="Boore J.L."/>
        </authorList>
    </citation>
    <scope>NUCLEOTIDE SEQUENCE [LARGE SCALE GENOMIC DNA]</scope>
    <source>
        <strain evidence="5 6">cv. Gransden 2004</strain>
    </source>
</reference>
<organism evidence="4">
    <name type="scientific">Physcomitrium patens</name>
    <name type="common">Spreading-leaved earth moss</name>
    <name type="synonym">Physcomitrella patens</name>
    <dbReference type="NCBI Taxonomy" id="3218"/>
    <lineage>
        <taxon>Eukaryota</taxon>
        <taxon>Viridiplantae</taxon>
        <taxon>Streptophyta</taxon>
        <taxon>Embryophyta</taxon>
        <taxon>Bryophyta</taxon>
        <taxon>Bryophytina</taxon>
        <taxon>Bryopsida</taxon>
        <taxon>Funariidae</taxon>
        <taxon>Funariales</taxon>
        <taxon>Funariaceae</taxon>
        <taxon>Physcomitrium</taxon>
    </lineage>
</organism>
<dbReference type="PANTHER" id="PTHR31561">
    <property type="entry name" value="3-KETOACYL-COA SYNTHASE"/>
    <property type="match status" value="1"/>
</dbReference>
<proteinExistence type="predicted"/>
<keyword evidence="2" id="KW-0472">Membrane</keyword>
<dbReference type="Proteomes" id="UP000006727">
    <property type="component" value="Chromosome 14"/>
</dbReference>
<dbReference type="InterPro" id="IPR012392">
    <property type="entry name" value="3-ktacl-CoA_syn"/>
</dbReference>
<gene>
    <name evidence="4" type="ORF">PHYPA_017921</name>
</gene>
<dbReference type="InParanoid" id="A0A2K1JG89"/>
<sequence>MSQPNLVYLVDFVFYKLKDERKKMEVKPKDVGILVINYNLFNSSLLLLAIIVDHYKMYGNILSLNFGDIGCFINVTGHE</sequence>
<dbReference type="GO" id="GO:0016747">
    <property type="term" value="F:acyltransferase activity, transferring groups other than amino-acyl groups"/>
    <property type="evidence" value="ECO:0007669"/>
    <property type="project" value="InterPro"/>
</dbReference>
<feature type="transmembrane region" description="Helical" evidence="2">
    <location>
        <begin position="31"/>
        <end position="52"/>
    </location>
</feature>
<dbReference type="Gramene" id="Pp3c14_2890V3.1">
    <property type="protein sequence ID" value="Pp3c14_2890V3.1"/>
    <property type="gene ID" value="Pp3c14_2890"/>
</dbReference>
<dbReference type="Pfam" id="PF08392">
    <property type="entry name" value="FAE1_CUT1_RppA"/>
    <property type="match status" value="1"/>
</dbReference>
<accession>A0A2K1JG89</accession>
<reference evidence="5" key="3">
    <citation type="submission" date="2020-12" db="UniProtKB">
        <authorList>
            <consortium name="EnsemblPlants"/>
        </authorList>
    </citation>
    <scope>IDENTIFICATION</scope>
</reference>
<evidence type="ECO:0000313" key="4">
    <source>
        <dbReference type="EMBL" id="PNR40519.1"/>
    </source>
</evidence>
<dbReference type="GO" id="GO:0006633">
    <property type="term" value="P:fatty acid biosynthetic process"/>
    <property type="evidence" value="ECO:0007669"/>
    <property type="project" value="InterPro"/>
</dbReference>
<dbReference type="EnsemblPlants" id="Pp3c14_2890V3.1">
    <property type="protein sequence ID" value="Pp3c14_2890V3.1"/>
    <property type="gene ID" value="Pp3c14_2890"/>
</dbReference>
<dbReference type="AlphaFoldDB" id="A0A2K1JG89"/>
<dbReference type="EMBL" id="ABEU02000014">
    <property type="protein sequence ID" value="PNR40519.1"/>
    <property type="molecule type" value="Genomic_DNA"/>
</dbReference>
<dbReference type="STRING" id="3218.A0A2K1JG89"/>
<keyword evidence="6" id="KW-1185">Reference proteome</keyword>
<evidence type="ECO:0000313" key="6">
    <source>
        <dbReference type="Proteomes" id="UP000006727"/>
    </source>
</evidence>